<evidence type="ECO:0000313" key="3">
    <source>
        <dbReference type="Proteomes" id="UP000308705"/>
    </source>
</evidence>
<dbReference type="EMBL" id="SZQA01000033">
    <property type="protein sequence ID" value="TKK84660.1"/>
    <property type="molecule type" value="Genomic_DNA"/>
</dbReference>
<dbReference type="OrthoDB" id="8104048at2"/>
<evidence type="ECO:0000259" key="1">
    <source>
        <dbReference type="PROSITE" id="PS51674"/>
    </source>
</evidence>
<proteinExistence type="predicted"/>
<gene>
    <name evidence="2" type="ORF">FDA94_29030</name>
</gene>
<comment type="caution">
    <text evidence="2">The sequence shown here is derived from an EMBL/GenBank/DDBJ whole genome shotgun (WGS) entry which is preliminary data.</text>
</comment>
<feature type="domain" description="4Fe-4S Wbl-type" evidence="1">
    <location>
        <begin position="18"/>
        <end position="83"/>
    </location>
</feature>
<sequence>MVMHLRLHAPDWIARGAKCIKFEPRRDCDPWFTPADEQDCVDICNGTWDGVVCPTRDKCLEYAAVNNESDGVWGGKTPEERHAMRQEVKHRYRLRPDLAPRSEWQWPTLN</sequence>
<dbReference type="InterPro" id="IPR034768">
    <property type="entry name" value="4FE4S_WBL"/>
</dbReference>
<keyword evidence="3" id="KW-1185">Reference proteome</keyword>
<accession>A0A4U3M7Y8</accession>
<dbReference type="RefSeq" id="WP_137250244.1">
    <property type="nucleotide sequence ID" value="NZ_SZQA01000033.1"/>
</dbReference>
<reference evidence="2 3" key="1">
    <citation type="submission" date="2019-04" db="EMBL/GenBank/DDBJ databases">
        <title>Herbidospora sp. NEAU-GS14.nov., a novel actinomycete isolated from soil.</title>
        <authorList>
            <person name="Han L."/>
        </authorList>
    </citation>
    <scope>NUCLEOTIDE SEQUENCE [LARGE SCALE GENOMIC DNA]</scope>
    <source>
        <strain evidence="2 3">NEAU-GS14</strain>
    </source>
</reference>
<organism evidence="2 3">
    <name type="scientific">Herbidospora galbida</name>
    <dbReference type="NCBI Taxonomy" id="2575442"/>
    <lineage>
        <taxon>Bacteria</taxon>
        <taxon>Bacillati</taxon>
        <taxon>Actinomycetota</taxon>
        <taxon>Actinomycetes</taxon>
        <taxon>Streptosporangiales</taxon>
        <taxon>Streptosporangiaceae</taxon>
        <taxon>Herbidospora</taxon>
    </lineage>
</organism>
<evidence type="ECO:0000313" key="2">
    <source>
        <dbReference type="EMBL" id="TKK84660.1"/>
    </source>
</evidence>
<dbReference type="AlphaFoldDB" id="A0A4U3M7Y8"/>
<dbReference type="Pfam" id="PF02467">
    <property type="entry name" value="Whib"/>
    <property type="match status" value="1"/>
</dbReference>
<name>A0A4U3M7Y8_9ACTN</name>
<protein>
    <recommendedName>
        <fullName evidence="1">4Fe-4S Wbl-type domain-containing protein</fullName>
    </recommendedName>
</protein>
<dbReference type="PROSITE" id="PS51674">
    <property type="entry name" value="4FE4S_WBL"/>
    <property type="match status" value="1"/>
</dbReference>
<dbReference type="Proteomes" id="UP000308705">
    <property type="component" value="Unassembled WGS sequence"/>
</dbReference>